<organism evidence="2 3">
    <name type="scientific">Paractinoplanes rishiriensis</name>
    <dbReference type="NCBI Taxonomy" id="1050105"/>
    <lineage>
        <taxon>Bacteria</taxon>
        <taxon>Bacillati</taxon>
        <taxon>Actinomycetota</taxon>
        <taxon>Actinomycetes</taxon>
        <taxon>Micromonosporales</taxon>
        <taxon>Micromonosporaceae</taxon>
        <taxon>Paractinoplanes</taxon>
    </lineage>
</organism>
<dbReference type="EMBL" id="BOMV01000008">
    <property type="protein sequence ID" value="GIE94073.1"/>
    <property type="molecule type" value="Genomic_DNA"/>
</dbReference>
<sequence>MTAKPAVAPPATTVNGAAAAITVNTSGHTPNLDRASSAVTVLGGAETVNEDTGIDSRKSRGRRRKGEEQW</sequence>
<accession>A0A919MSU1</accession>
<dbReference type="Proteomes" id="UP000636960">
    <property type="component" value="Unassembled WGS sequence"/>
</dbReference>
<protein>
    <submittedName>
        <fullName evidence="2">Uncharacterized protein</fullName>
    </submittedName>
</protein>
<feature type="region of interest" description="Disordered" evidence="1">
    <location>
        <begin position="48"/>
        <end position="70"/>
    </location>
</feature>
<evidence type="ECO:0000313" key="2">
    <source>
        <dbReference type="EMBL" id="GIE94073.1"/>
    </source>
</evidence>
<evidence type="ECO:0000256" key="1">
    <source>
        <dbReference type="SAM" id="MobiDB-lite"/>
    </source>
</evidence>
<gene>
    <name evidence="2" type="ORF">Ari01nite_15380</name>
</gene>
<dbReference type="AlphaFoldDB" id="A0A919MSU1"/>
<keyword evidence="3" id="KW-1185">Reference proteome</keyword>
<reference evidence="2" key="1">
    <citation type="submission" date="2021-01" db="EMBL/GenBank/DDBJ databases">
        <title>Whole genome shotgun sequence of Actinoplanes rishiriensis NBRC 108556.</title>
        <authorList>
            <person name="Komaki H."/>
            <person name="Tamura T."/>
        </authorList>
    </citation>
    <scope>NUCLEOTIDE SEQUENCE</scope>
    <source>
        <strain evidence="2">NBRC 108556</strain>
    </source>
</reference>
<proteinExistence type="predicted"/>
<evidence type="ECO:0000313" key="3">
    <source>
        <dbReference type="Proteomes" id="UP000636960"/>
    </source>
</evidence>
<name>A0A919MSU1_9ACTN</name>
<comment type="caution">
    <text evidence="2">The sequence shown here is derived from an EMBL/GenBank/DDBJ whole genome shotgun (WGS) entry which is preliminary data.</text>
</comment>